<feature type="region of interest" description="Disordered" evidence="1">
    <location>
        <begin position="195"/>
        <end position="223"/>
    </location>
</feature>
<keyword evidence="2" id="KW-1133">Transmembrane helix</keyword>
<name>S3ZI91_9ACTN</name>
<dbReference type="OrthoDB" id="9815541at2"/>
<dbReference type="CDD" id="cd00093">
    <property type="entry name" value="HTH_XRE"/>
    <property type="match status" value="1"/>
</dbReference>
<feature type="region of interest" description="Disordered" evidence="1">
    <location>
        <begin position="130"/>
        <end position="156"/>
    </location>
</feature>
<evidence type="ECO:0008006" key="5">
    <source>
        <dbReference type="Google" id="ProtNLM"/>
    </source>
</evidence>
<feature type="transmembrane region" description="Helical" evidence="2">
    <location>
        <begin position="164"/>
        <end position="186"/>
    </location>
</feature>
<keyword evidence="4" id="KW-1185">Reference proteome</keyword>
<gene>
    <name evidence="3" type="ORF">STRAU_4517</name>
</gene>
<reference evidence="3 4" key="1">
    <citation type="submission" date="2013-02" db="EMBL/GenBank/DDBJ databases">
        <title>Draft Genome Sequence of Streptomyces aurantiacus, Which Produces Setomimycin.</title>
        <authorList>
            <person name="Gruening B.A."/>
            <person name="Praeg A."/>
            <person name="Erxleben A."/>
            <person name="Guenther S."/>
            <person name="Mueller M."/>
        </authorList>
    </citation>
    <scope>NUCLEOTIDE SEQUENCE [LARGE SCALE GENOMIC DNA]</scope>
    <source>
        <strain evidence="3 4">JA 4570</strain>
    </source>
</reference>
<dbReference type="RefSeq" id="WP_016642643.1">
    <property type="nucleotide sequence ID" value="NZ_AOPZ01000230.1"/>
</dbReference>
<sequence length="223" mass="23187">MGTRAGAWQPLPDRLPPEVRHFVGQLRRLKDHTGLSLVALGARTAYSKSSWQRYLNAQQPPPRDAVLALCRIAGADGARLAAGWELAVRAWPRAGEPSTAGAPASDTGPVAPVDPVGAVDLVEPVDPGAPVAPGVMSPPTRPTAATVTPVRRHPAPVRRPAPTWRLVACSALAVIALLLAGLLWILAQVVAERRGTGGEPPQAPGASVSEQLGTRRAPGTATE</sequence>
<accession>S3ZI91</accession>
<dbReference type="Pfam" id="PF13560">
    <property type="entry name" value="HTH_31"/>
    <property type="match status" value="1"/>
</dbReference>
<evidence type="ECO:0000256" key="2">
    <source>
        <dbReference type="SAM" id="Phobius"/>
    </source>
</evidence>
<proteinExistence type="predicted"/>
<protein>
    <recommendedName>
        <fullName evidence="5">HTH cro/C1-type domain-containing protein</fullName>
    </recommendedName>
</protein>
<keyword evidence="2" id="KW-0812">Transmembrane</keyword>
<comment type="caution">
    <text evidence="3">The sequence shown here is derived from an EMBL/GenBank/DDBJ whole genome shotgun (WGS) entry which is preliminary data.</text>
</comment>
<evidence type="ECO:0000313" key="4">
    <source>
        <dbReference type="Proteomes" id="UP000014629"/>
    </source>
</evidence>
<dbReference type="Proteomes" id="UP000014629">
    <property type="component" value="Unassembled WGS sequence"/>
</dbReference>
<dbReference type="InterPro" id="IPR001387">
    <property type="entry name" value="Cro/C1-type_HTH"/>
</dbReference>
<dbReference type="PATRIC" id="fig|1286094.4.peg.4464"/>
<evidence type="ECO:0000313" key="3">
    <source>
        <dbReference type="EMBL" id="EPH42404.1"/>
    </source>
</evidence>
<dbReference type="EMBL" id="AOPZ01000230">
    <property type="protein sequence ID" value="EPH42404.1"/>
    <property type="molecule type" value="Genomic_DNA"/>
</dbReference>
<dbReference type="AlphaFoldDB" id="S3ZI91"/>
<keyword evidence="2" id="KW-0472">Membrane</keyword>
<organism evidence="3 4">
    <name type="scientific">Streptomyces aurantiacus JA 4570</name>
    <dbReference type="NCBI Taxonomy" id="1286094"/>
    <lineage>
        <taxon>Bacteria</taxon>
        <taxon>Bacillati</taxon>
        <taxon>Actinomycetota</taxon>
        <taxon>Actinomycetes</taxon>
        <taxon>Kitasatosporales</taxon>
        <taxon>Streptomycetaceae</taxon>
        <taxon>Streptomyces</taxon>
        <taxon>Streptomyces aurantiacus group</taxon>
    </lineage>
</organism>
<evidence type="ECO:0000256" key="1">
    <source>
        <dbReference type="SAM" id="MobiDB-lite"/>
    </source>
</evidence>